<dbReference type="OrthoDB" id="30840at2759"/>
<sequence>MAISNDVIFRTINASEIDRAFQIESHGYPPDEAATLDILKYRYNHAPSLFLGAYLSASDYLIGFVVGTLTSSPSLTHESMSQHEANGKTVCVHSVCVDKLFRRRGVATRLVTEYVRRMKEGRYERIALISHDYLIPFYENLGFKLIGESKIQHGE</sequence>
<dbReference type="CDD" id="cd04301">
    <property type="entry name" value="NAT_SF"/>
    <property type="match status" value="1"/>
</dbReference>
<evidence type="ECO:0000313" key="4">
    <source>
        <dbReference type="EMBL" id="CAG8511627.1"/>
    </source>
</evidence>
<proteinExistence type="predicted"/>
<dbReference type="Proteomes" id="UP000789572">
    <property type="component" value="Unassembled WGS sequence"/>
</dbReference>
<evidence type="ECO:0000259" key="3">
    <source>
        <dbReference type="PROSITE" id="PS51186"/>
    </source>
</evidence>
<dbReference type="InterPro" id="IPR016181">
    <property type="entry name" value="Acyl_CoA_acyltransferase"/>
</dbReference>
<evidence type="ECO:0000256" key="2">
    <source>
        <dbReference type="ARBA" id="ARBA00023315"/>
    </source>
</evidence>
<gene>
    <name evidence="4" type="ORF">POCULU_LOCUS3102</name>
</gene>
<dbReference type="EMBL" id="CAJVPJ010000323">
    <property type="protein sequence ID" value="CAG8511627.1"/>
    <property type="molecule type" value="Genomic_DNA"/>
</dbReference>
<evidence type="ECO:0000256" key="1">
    <source>
        <dbReference type="ARBA" id="ARBA00022679"/>
    </source>
</evidence>
<dbReference type="PANTHER" id="PTHR10908">
    <property type="entry name" value="SEROTONIN N-ACETYLTRANSFERASE"/>
    <property type="match status" value="1"/>
</dbReference>
<keyword evidence="1" id="KW-0808">Transferase</keyword>
<dbReference type="InterPro" id="IPR051635">
    <property type="entry name" value="SNAT-like"/>
</dbReference>
<dbReference type="Pfam" id="PF00583">
    <property type="entry name" value="Acetyltransf_1"/>
    <property type="match status" value="1"/>
</dbReference>
<protein>
    <submittedName>
        <fullName evidence="4">7347_t:CDS:1</fullName>
    </submittedName>
</protein>
<feature type="domain" description="N-acetyltransferase" evidence="3">
    <location>
        <begin position="7"/>
        <end position="155"/>
    </location>
</feature>
<comment type="caution">
    <text evidence="4">The sequence shown here is derived from an EMBL/GenBank/DDBJ whole genome shotgun (WGS) entry which is preliminary data.</text>
</comment>
<evidence type="ECO:0000313" key="5">
    <source>
        <dbReference type="Proteomes" id="UP000789572"/>
    </source>
</evidence>
<keyword evidence="5" id="KW-1185">Reference proteome</keyword>
<dbReference type="GO" id="GO:0004059">
    <property type="term" value="F:aralkylamine N-acetyltransferase activity"/>
    <property type="evidence" value="ECO:0007669"/>
    <property type="project" value="TreeGrafter"/>
</dbReference>
<dbReference type="SUPFAM" id="SSF55729">
    <property type="entry name" value="Acyl-CoA N-acyltransferases (Nat)"/>
    <property type="match status" value="1"/>
</dbReference>
<dbReference type="InterPro" id="IPR000182">
    <property type="entry name" value="GNAT_dom"/>
</dbReference>
<dbReference type="Gene3D" id="3.40.630.30">
    <property type="match status" value="1"/>
</dbReference>
<organism evidence="4 5">
    <name type="scientific">Paraglomus occultum</name>
    <dbReference type="NCBI Taxonomy" id="144539"/>
    <lineage>
        <taxon>Eukaryota</taxon>
        <taxon>Fungi</taxon>
        <taxon>Fungi incertae sedis</taxon>
        <taxon>Mucoromycota</taxon>
        <taxon>Glomeromycotina</taxon>
        <taxon>Glomeromycetes</taxon>
        <taxon>Paraglomerales</taxon>
        <taxon>Paraglomeraceae</taxon>
        <taxon>Paraglomus</taxon>
    </lineage>
</organism>
<dbReference type="PROSITE" id="PS51186">
    <property type="entry name" value="GNAT"/>
    <property type="match status" value="1"/>
</dbReference>
<name>A0A9N8ZZD2_9GLOM</name>
<dbReference type="PANTHER" id="PTHR10908:SF0">
    <property type="entry name" value="SEROTONIN N-ACETYLTRANSFERASE"/>
    <property type="match status" value="1"/>
</dbReference>
<dbReference type="GO" id="GO:0005737">
    <property type="term" value="C:cytoplasm"/>
    <property type="evidence" value="ECO:0007669"/>
    <property type="project" value="TreeGrafter"/>
</dbReference>
<accession>A0A9N8ZZD2</accession>
<dbReference type="AlphaFoldDB" id="A0A9N8ZZD2"/>
<reference evidence="4" key="1">
    <citation type="submission" date="2021-06" db="EMBL/GenBank/DDBJ databases">
        <authorList>
            <person name="Kallberg Y."/>
            <person name="Tangrot J."/>
            <person name="Rosling A."/>
        </authorList>
    </citation>
    <scope>NUCLEOTIDE SEQUENCE</scope>
    <source>
        <strain evidence="4">IA702</strain>
    </source>
</reference>
<keyword evidence="2" id="KW-0012">Acyltransferase</keyword>